<sequence>MIGTALLASPALAGGLSAATTSTPAPVKAASARKALSTVGLPTGFRPEGITSGPRRTFFAGSVADGRIWTGSLKTGAGQQLTAGVSGRSLRGLQWDQRSHLLWAAGQDGSQGIVLAVDATSGAVEHRIEVPGSVFLNDLVIEPNAVWVTDSRVDRLTRIDLRPATGHPTGQTNFITLKGAWPATTTGNGANGIDTLWDGTLLLNNSTHGGIYTVDPHTGETKNILVKRGPGITGGDGLERKGHTLFVVRGNSSNAVEALKLHHNRNGWRATWRKTLTSPQLDVPSTATFVNHTLWAVNARFGVADPATASYQVVPLGKKVMSGIAPL</sequence>
<protein>
    <submittedName>
        <fullName evidence="1">SMP-30/gluconolactonase/LRE family protein</fullName>
    </submittedName>
</protein>
<evidence type="ECO:0000313" key="2">
    <source>
        <dbReference type="Proteomes" id="UP001501074"/>
    </source>
</evidence>
<comment type="caution">
    <text evidence="1">The sequence shown here is derived from an EMBL/GenBank/DDBJ whole genome shotgun (WGS) entry which is preliminary data.</text>
</comment>
<keyword evidence="2" id="KW-1185">Reference proteome</keyword>
<name>A0ABP6Z0H3_9ACTN</name>
<accession>A0ABP6Z0H3</accession>
<dbReference type="Gene3D" id="2.130.10.10">
    <property type="entry name" value="YVTN repeat-like/Quinoprotein amine dehydrogenase"/>
    <property type="match status" value="1"/>
</dbReference>
<evidence type="ECO:0000313" key="1">
    <source>
        <dbReference type="EMBL" id="GAA3595661.1"/>
    </source>
</evidence>
<reference evidence="2" key="1">
    <citation type="journal article" date="2019" name="Int. J. Syst. Evol. Microbiol.">
        <title>The Global Catalogue of Microorganisms (GCM) 10K type strain sequencing project: providing services to taxonomists for standard genome sequencing and annotation.</title>
        <authorList>
            <consortium name="The Broad Institute Genomics Platform"/>
            <consortium name="The Broad Institute Genome Sequencing Center for Infectious Disease"/>
            <person name="Wu L."/>
            <person name="Ma J."/>
        </authorList>
    </citation>
    <scope>NUCLEOTIDE SEQUENCE [LARGE SCALE GENOMIC DNA]</scope>
    <source>
        <strain evidence="2">JCM 16902</strain>
    </source>
</reference>
<proteinExistence type="predicted"/>
<dbReference type="InterPro" id="IPR015943">
    <property type="entry name" value="WD40/YVTN_repeat-like_dom_sf"/>
</dbReference>
<organism evidence="1 2">
    <name type="scientific">Kineosporia mesophila</name>
    <dbReference type="NCBI Taxonomy" id="566012"/>
    <lineage>
        <taxon>Bacteria</taxon>
        <taxon>Bacillati</taxon>
        <taxon>Actinomycetota</taxon>
        <taxon>Actinomycetes</taxon>
        <taxon>Kineosporiales</taxon>
        <taxon>Kineosporiaceae</taxon>
        <taxon>Kineosporia</taxon>
    </lineage>
</organism>
<gene>
    <name evidence="1" type="ORF">GCM10022223_08560</name>
</gene>
<dbReference type="SUPFAM" id="SSF63829">
    <property type="entry name" value="Calcium-dependent phosphotriesterase"/>
    <property type="match status" value="1"/>
</dbReference>
<dbReference type="EMBL" id="BAAAZO010000001">
    <property type="protein sequence ID" value="GAA3595661.1"/>
    <property type="molecule type" value="Genomic_DNA"/>
</dbReference>
<dbReference type="Proteomes" id="UP001501074">
    <property type="component" value="Unassembled WGS sequence"/>
</dbReference>